<accession>A0A8T3V973</accession>
<proteinExistence type="predicted"/>
<protein>
    <recommendedName>
        <fullName evidence="4">TM2 domain protein</fullName>
    </recommendedName>
</protein>
<feature type="transmembrane region" description="Helical" evidence="1">
    <location>
        <begin position="29"/>
        <end position="47"/>
    </location>
</feature>
<sequence>MDTDSLKYGVFSFIIPGLGQYLNGDKQKALGLFAGAIAIHILIWFLMNNFLGSGLQTLYHLYAGYDAYRNY</sequence>
<evidence type="ECO:0000313" key="3">
    <source>
        <dbReference type="Proteomes" id="UP000783037"/>
    </source>
</evidence>
<name>A0A8T3V973_9EURY</name>
<keyword evidence="1" id="KW-0472">Membrane</keyword>
<reference evidence="2" key="1">
    <citation type="submission" date="2019-04" db="EMBL/GenBank/DDBJ databases">
        <title>Evolution of Biomass-Degrading Anaerobic Consortia Revealed by Metagenomics.</title>
        <authorList>
            <person name="Peng X."/>
        </authorList>
    </citation>
    <scope>NUCLEOTIDE SEQUENCE</scope>
    <source>
        <strain evidence="2">SIG18</strain>
    </source>
</reference>
<keyword evidence="1" id="KW-0812">Transmembrane</keyword>
<dbReference type="EMBL" id="SUTK01000038">
    <property type="protein sequence ID" value="MBE6502216.1"/>
    <property type="molecule type" value="Genomic_DNA"/>
</dbReference>
<dbReference type="Proteomes" id="UP000783037">
    <property type="component" value="Unassembled WGS sequence"/>
</dbReference>
<evidence type="ECO:0008006" key="4">
    <source>
        <dbReference type="Google" id="ProtNLM"/>
    </source>
</evidence>
<dbReference type="AlphaFoldDB" id="A0A8T3V973"/>
<gene>
    <name evidence="2" type="ORF">E7Z79_07215</name>
</gene>
<evidence type="ECO:0000313" key="2">
    <source>
        <dbReference type="EMBL" id="MBE6502216.1"/>
    </source>
</evidence>
<evidence type="ECO:0000256" key="1">
    <source>
        <dbReference type="SAM" id="Phobius"/>
    </source>
</evidence>
<organism evidence="2 3">
    <name type="scientific">Methanobrevibacter thaueri</name>
    <dbReference type="NCBI Taxonomy" id="190975"/>
    <lineage>
        <taxon>Archaea</taxon>
        <taxon>Methanobacteriati</taxon>
        <taxon>Methanobacteriota</taxon>
        <taxon>Methanomada group</taxon>
        <taxon>Methanobacteria</taxon>
        <taxon>Methanobacteriales</taxon>
        <taxon>Methanobacteriaceae</taxon>
        <taxon>Methanobrevibacter</taxon>
    </lineage>
</organism>
<keyword evidence="1" id="KW-1133">Transmembrane helix</keyword>
<comment type="caution">
    <text evidence="2">The sequence shown here is derived from an EMBL/GenBank/DDBJ whole genome shotgun (WGS) entry which is preliminary data.</text>
</comment>
<dbReference type="RefSeq" id="WP_303739308.1">
    <property type="nucleotide sequence ID" value="NZ_SUTK01000038.1"/>
</dbReference>